<feature type="domain" description="AB hydrolase-1" evidence="1">
    <location>
        <begin position="124"/>
        <end position="255"/>
    </location>
</feature>
<name>A0ABX8E739_9SPHN</name>
<evidence type="ECO:0000313" key="2">
    <source>
        <dbReference type="EMBL" id="QVM84802.1"/>
    </source>
</evidence>
<dbReference type="InterPro" id="IPR029058">
    <property type="entry name" value="AB_hydrolase_fold"/>
</dbReference>
<dbReference type="Gene3D" id="3.40.50.1820">
    <property type="entry name" value="alpha/beta hydrolase"/>
    <property type="match status" value="1"/>
</dbReference>
<evidence type="ECO:0000259" key="1">
    <source>
        <dbReference type="Pfam" id="PF00561"/>
    </source>
</evidence>
<dbReference type="Pfam" id="PF00561">
    <property type="entry name" value="Abhydrolase_1"/>
    <property type="match status" value="1"/>
</dbReference>
<keyword evidence="3" id="KW-1185">Reference proteome</keyword>
<evidence type="ECO:0000313" key="3">
    <source>
        <dbReference type="Proteomes" id="UP000677126"/>
    </source>
</evidence>
<sequence>MPNSSFPISPEHENRIKLHEFCRATSLRYALIQSEKNVLVASRILTYLALACLALASPAFARHDQPASATFSECKDAGADLTLQRTECARIDVPLDYTKPGLETIQLFVRKFPAQGASKGQLWLVAGGPGESGASFYPFIETFRAAAPGFDLMIPDHRGTGFSTRLCPEEESPSSDAGTALAGEEWARCFDALNANASRTRSFTISNAAHDLKLLMSRFDSGDSSYLYGVSYGTQLVLRMLTLAPRGDLDGVILDSLVPLESNDQLDLSHRSAVTDRVGRKVLRQCDQAADCKRYFPEGAEQAVTELFQRDDIKDLAGPDLKYRLSALLDFPETRAMLPNVIAGLQADNPAWLDYAMGRLAGIGSVLKSYPQSGSSIPLVNLISRSENNARPQLTAEMIRNETEGYLFASPLPSLLLAGGIPTYQPDGNFGGIPERIPPTIVLHGTLDPKTPLDGAREHVTALKAAGDISLLQIEQAPHFVLMTAPEEFKELTKSFLGIADRRRSSPRKP</sequence>
<protein>
    <submittedName>
        <fullName evidence="2">Alpha/beta hydrolase</fullName>
    </submittedName>
</protein>
<dbReference type="RefSeq" id="WP_213500454.1">
    <property type="nucleotide sequence ID" value="NZ_CP054856.1"/>
</dbReference>
<dbReference type="SUPFAM" id="SSF53474">
    <property type="entry name" value="alpha/beta-Hydrolases"/>
    <property type="match status" value="1"/>
</dbReference>
<dbReference type="InterPro" id="IPR000073">
    <property type="entry name" value="AB_hydrolase_1"/>
</dbReference>
<organism evidence="2 3">
    <name type="scientific">Novosphingobium decolorationis</name>
    <dbReference type="NCBI Taxonomy" id="2698673"/>
    <lineage>
        <taxon>Bacteria</taxon>
        <taxon>Pseudomonadati</taxon>
        <taxon>Pseudomonadota</taxon>
        <taxon>Alphaproteobacteria</taxon>
        <taxon>Sphingomonadales</taxon>
        <taxon>Sphingomonadaceae</taxon>
        <taxon>Novosphingobium</taxon>
    </lineage>
</organism>
<reference evidence="2 3" key="1">
    <citation type="journal article" date="2021" name="Int. J. Syst. Evol. Microbiol.">
        <title>Novosphingobium decolorationis sp. nov., an aniline blue-decolourizing bacterium isolated from East Pacific sediment.</title>
        <authorList>
            <person name="Chen X."/>
            <person name="Dong B."/>
            <person name="Chen T."/>
            <person name="Ren N."/>
            <person name="Wang J."/>
            <person name="Xu Y."/>
            <person name="Yang J."/>
            <person name="Zhu S."/>
            <person name="Chen J."/>
        </authorList>
    </citation>
    <scope>NUCLEOTIDE SEQUENCE [LARGE SCALE GENOMIC DNA]</scope>
    <source>
        <strain evidence="2 3">502str22</strain>
    </source>
</reference>
<keyword evidence="2" id="KW-0378">Hydrolase</keyword>
<proteinExistence type="predicted"/>
<dbReference type="EMBL" id="CP054856">
    <property type="protein sequence ID" value="QVM84802.1"/>
    <property type="molecule type" value="Genomic_DNA"/>
</dbReference>
<gene>
    <name evidence="2" type="ORF">HT578_14950</name>
</gene>
<dbReference type="Proteomes" id="UP000677126">
    <property type="component" value="Chromosome"/>
</dbReference>
<accession>A0ABX8E739</accession>
<dbReference type="GO" id="GO:0016787">
    <property type="term" value="F:hydrolase activity"/>
    <property type="evidence" value="ECO:0007669"/>
    <property type="project" value="UniProtKB-KW"/>
</dbReference>